<feature type="domain" description="NAC" evidence="5">
    <location>
        <begin position="15"/>
        <end position="212"/>
    </location>
</feature>
<evidence type="ECO:0000256" key="2">
    <source>
        <dbReference type="ARBA" id="ARBA00023125"/>
    </source>
</evidence>
<dbReference type="GO" id="GO:0003677">
    <property type="term" value="F:DNA binding"/>
    <property type="evidence" value="ECO:0007669"/>
    <property type="project" value="UniProtKB-KW"/>
</dbReference>
<dbReference type="Proteomes" id="UP001497457">
    <property type="component" value="Chromosome 21rd"/>
</dbReference>
<evidence type="ECO:0000256" key="3">
    <source>
        <dbReference type="ARBA" id="ARBA00023163"/>
    </source>
</evidence>
<keyword evidence="2" id="KW-0238">DNA-binding</keyword>
<evidence type="ECO:0000313" key="6">
    <source>
        <dbReference type="EMBL" id="CAL4981087.1"/>
    </source>
</evidence>
<keyword evidence="1" id="KW-0805">Transcription regulation</keyword>
<evidence type="ECO:0000256" key="1">
    <source>
        <dbReference type="ARBA" id="ARBA00023015"/>
    </source>
</evidence>
<organism evidence="6 7">
    <name type="scientific">Urochloa decumbens</name>
    <dbReference type="NCBI Taxonomy" id="240449"/>
    <lineage>
        <taxon>Eukaryota</taxon>
        <taxon>Viridiplantae</taxon>
        <taxon>Streptophyta</taxon>
        <taxon>Embryophyta</taxon>
        <taxon>Tracheophyta</taxon>
        <taxon>Spermatophyta</taxon>
        <taxon>Magnoliopsida</taxon>
        <taxon>Liliopsida</taxon>
        <taxon>Poales</taxon>
        <taxon>Poaceae</taxon>
        <taxon>PACMAD clade</taxon>
        <taxon>Panicoideae</taxon>
        <taxon>Panicodae</taxon>
        <taxon>Paniceae</taxon>
        <taxon>Melinidinae</taxon>
        <taxon>Urochloa</taxon>
    </lineage>
</organism>
<gene>
    <name evidence="6" type="ORF">URODEC1_LOCUS55980</name>
</gene>
<sequence>MSVSDPIISGVPIGLEPGFKFSPSDEDIVVHYLRPRAMNEPLPSAFIIDVDVLRKNPWDIVPEGSMEKYYFSQWVPRWPHAGNRCKRAAGDGYWKASGKDVPIFSNGINDRVPLKVGLKKAMVFYRGNTPVGDNKEWIMEEYSLAEAGLLPCRVMKSRGSSNIGNCGCAVAVIAKKNDELSEALRKAIASLNKDSVLVYPDDSWIVCRIQEEEEMHATFHCTGLQRCRKRADPLLRLLWAE</sequence>
<dbReference type="InterPro" id="IPR036093">
    <property type="entry name" value="NAC_dom_sf"/>
</dbReference>
<reference evidence="6 7" key="2">
    <citation type="submission" date="2024-10" db="EMBL/GenBank/DDBJ databases">
        <authorList>
            <person name="Ryan C."/>
        </authorList>
    </citation>
    <scope>NUCLEOTIDE SEQUENCE [LARGE SCALE GENOMIC DNA]</scope>
</reference>
<dbReference type="SUPFAM" id="SSF101941">
    <property type="entry name" value="NAC domain"/>
    <property type="match status" value="1"/>
</dbReference>
<evidence type="ECO:0000259" key="5">
    <source>
        <dbReference type="PROSITE" id="PS51005"/>
    </source>
</evidence>
<reference evidence="7" key="1">
    <citation type="submission" date="2024-06" db="EMBL/GenBank/DDBJ databases">
        <authorList>
            <person name="Ryan C."/>
        </authorList>
    </citation>
    <scope>NUCLEOTIDE SEQUENCE [LARGE SCALE GENOMIC DNA]</scope>
</reference>
<keyword evidence="3" id="KW-0804">Transcription</keyword>
<evidence type="ECO:0000313" key="7">
    <source>
        <dbReference type="Proteomes" id="UP001497457"/>
    </source>
</evidence>
<name>A0ABC9AQD7_9POAL</name>
<accession>A0ABC9AQD7</accession>
<dbReference type="PANTHER" id="PTHR31719">
    <property type="entry name" value="NAC TRANSCRIPTION FACTOR 56"/>
    <property type="match status" value="1"/>
</dbReference>
<dbReference type="EMBL" id="OZ075131">
    <property type="protein sequence ID" value="CAL4981087.1"/>
    <property type="molecule type" value="Genomic_DNA"/>
</dbReference>
<evidence type="ECO:0000256" key="4">
    <source>
        <dbReference type="ARBA" id="ARBA00023242"/>
    </source>
</evidence>
<dbReference type="PROSITE" id="PS51005">
    <property type="entry name" value="NAC"/>
    <property type="match status" value="1"/>
</dbReference>
<protein>
    <recommendedName>
        <fullName evidence="5">NAC domain-containing protein</fullName>
    </recommendedName>
</protein>
<keyword evidence="7" id="KW-1185">Reference proteome</keyword>
<keyword evidence="4" id="KW-0539">Nucleus</keyword>
<dbReference type="Gene3D" id="2.170.150.80">
    <property type="entry name" value="NAC domain"/>
    <property type="match status" value="1"/>
</dbReference>
<dbReference type="PANTHER" id="PTHR31719:SF177">
    <property type="entry name" value="OS11G0512600 PROTEIN"/>
    <property type="match status" value="1"/>
</dbReference>
<dbReference type="AlphaFoldDB" id="A0ABC9AQD7"/>
<dbReference type="InterPro" id="IPR003441">
    <property type="entry name" value="NAC-dom"/>
</dbReference>
<dbReference type="Pfam" id="PF02365">
    <property type="entry name" value="NAM"/>
    <property type="match status" value="1"/>
</dbReference>
<proteinExistence type="predicted"/>